<keyword evidence="2" id="KW-1133">Transmembrane helix</keyword>
<reference evidence="4" key="1">
    <citation type="journal article" date="2019" name="Int. J. Syst. Evol. Microbiol.">
        <title>The Global Catalogue of Microorganisms (GCM) 10K type strain sequencing project: providing services to taxonomists for standard genome sequencing and annotation.</title>
        <authorList>
            <consortium name="The Broad Institute Genomics Platform"/>
            <consortium name="The Broad Institute Genome Sequencing Center for Infectious Disease"/>
            <person name="Wu L."/>
            <person name="Ma J."/>
        </authorList>
    </citation>
    <scope>NUCLEOTIDE SEQUENCE [LARGE SCALE GENOMIC DNA]</scope>
    <source>
        <strain evidence="4">CCM 8391</strain>
    </source>
</reference>
<comment type="caution">
    <text evidence="3">The sequence shown here is derived from an EMBL/GenBank/DDBJ whole genome shotgun (WGS) entry which is preliminary data.</text>
</comment>
<evidence type="ECO:0000256" key="2">
    <source>
        <dbReference type="SAM" id="Phobius"/>
    </source>
</evidence>
<gene>
    <name evidence="3" type="ORF">ACFQE5_14385</name>
</gene>
<feature type="transmembrane region" description="Helical" evidence="2">
    <location>
        <begin position="17"/>
        <end position="41"/>
    </location>
</feature>
<feature type="compositionally biased region" description="Polar residues" evidence="1">
    <location>
        <begin position="164"/>
        <end position="178"/>
    </location>
</feature>
<organism evidence="3 4">
    <name type="scientific">Pseudonocardia hispaniensis</name>
    <dbReference type="NCBI Taxonomy" id="904933"/>
    <lineage>
        <taxon>Bacteria</taxon>
        <taxon>Bacillati</taxon>
        <taxon>Actinomycetota</taxon>
        <taxon>Actinomycetes</taxon>
        <taxon>Pseudonocardiales</taxon>
        <taxon>Pseudonocardiaceae</taxon>
        <taxon>Pseudonocardia</taxon>
    </lineage>
</organism>
<feature type="compositionally biased region" description="Low complexity" evidence="1">
    <location>
        <begin position="183"/>
        <end position="208"/>
    </location>
</feature>
<sequence>MIAGAGAAATSAVFGSYFGVSGTVVGAAFGSVIITVGSTIYQRSLDRTREEVKARIKLPSGRTVDIKRNAPTTAVDLSQQVTIPLQRTGPDGVLRPAPRGPDQHVSPEIRDRRLSPRRLLMLSGVTVTIFVLGLLVVTGVEWVKGSPISGGASGTSVGRVLERSPSTVSGTDQGSGSEHTGRAATTEAPATPEPSASPTASPAPTSEPDSSGFRDSQRRPGTSGSEAPQPTGERAVPSAGVTSPFGG</sequence>
<feature type="region of interest" description="Disordered" evidence="1">
    <location>
        <begin position="145"/>
        <end position="247"/>
    </location>
</feature>
<feature type="region of interest" description="Disordered" evidence="1">
    <location>
        <begin position="86"/>
        <end position="110"/>
    </location>
</feature>
<feature type="transmembrane region" description="Helical" evidence="2">
    <location>
        <begin position="119"/>
        <end position="140"/>
    </location>
</feature>
<keyword evidence="2" id="KW-0472">Membrane</keyword>
<protein>
    <submittedName>
        <fullName evidence="3">Uncharacterized protein</fullName>
    </submittedName>
</protein>
<evidence type="ECO:0000313" key="4">
    <source>
        <dbReference type="Proteomes" id="UP001596302"/>
    </source>
</evidence>
<dbReference type="RefSeq" id="WP_379585427.1">
    <property type="nucleotide sequence ID" value="NZ_JBHSQW010000031.1"/>
</dbReference>
<feature type="compositionally biased region" description="Basic and acidic residues" evidence="1">
    <location>
        <begin position="101"/>
        <end position="110"/>
    </location>
</feature>
<name>A0ABW1J3J6_9PSEU</name>
<dbReference type="Proteomes" id="UP001596302">
    <property type="component" value="Unassembled WGS sequence"/>
</dbReference>
<feature type="compositionally biased region" description="Polar residues" evidence="1">
    <location>
        <begin position="219"/>
        <end position="228"/>
    </location>
</feature>
<evidence type="ECO:0000313" key="3">
    <source>
        <dbReference type="EMBL" id="MFC5995399.1"/>
    </source>
</evidence>
<dbReference type="EMBL" id="JBHSQW010000031">
    <property type="protein sequence ID" value="MFC5995399.1"/>
    <property type="molecule type" value="Genomic_DNA"/>
</dbReference>
<evidence type="ECO:0000256" key="1">
    <source>
        <dbReference type="SAM" id="MobiDB-lite"/>
    </source>
</evidence>
<keyword evidence="2" id="KW-0812">Transmembrane</keyword>
<proteinExistence type="predicted"/>
<keyword evidence="4" id="KW-1185">Reference proteome</keyword>
<accession>A0ABW1J3J6</accession>